<keyword evidence="1" id="KW-0812">Transmembrane</keyword>
<accession>A0A4D7DX84</accession>
<dbReference type="Proteomes" id="UP000826513">
    <property type="component" value="Chromosome 2"/>
</dbReference>
<dbReference type="OrthoDB" id="1445569at2"/>
<reference evidence="3 5" key="2">
    <citation type="submission" date="2021-03" db="EMBL/GenBank/DDBJ databases">
        <title>Rapid diversification of plasmids in a genus of pathogenic and nitrogen fixing bacteria.</title>
        <authorList>
            <person name="Weisberg A.J."/>
            <person name="Miller M."/>
            <person name="Ream W."/>
            <person name="Grunwald N.J."/>
            <person name="Chang J.H."/>
        </authorList>
    </citation>
    <scope>NUCLEOTIDE SEQUENCE [LARGE SCALE GENOMIC DNA]</scope>
    <source>
        <strain evidence="3 5">AF3.44</strain>
    </source>
</reference>
<dbReference type="STRING" id="1367849.GCA_000518585_01272"/>
<keyword evidence="1" id="KW-1133">Transmembrane helix</keyword>
<evidence type="ECO:0000313" key="2">
    <source>
        <dbReference type="EMBL" id="QCI99814.1"/>
    </source>
</evidence>
<dbReference type="RefSeq" id="WP_027674134.1">
    <property type="nucleotide sequence ID" value="NZ_CP039692.1"/>
</dbReference>
<evidence type="ECO:0000313" key="3">
    <source>
        <dbReference type="EMBL" id="QYA09750.1"/>
    </source>
</evidence>
<name>A0A4D7DX84_9HYPH</name>
<evidence type="ECO:0000313" key="5">
    <source>
        <dbReference type="Proteomes" id="UP000826513"/>
    </source>
</evidence>
<evidence type="ECO:0000256" key="1">
    <source>
        <dbReference type="SAM" id="Phobius"/>
    </source>
</evidence>
<keyword evidence="1" id="KW-0472">Membrane</keyword>
<protein>
    <submittedName>
        <fullName evidence="2">TIGR02588 family protein</fullName>
    </submittedName>
</protein>
<evidence type="ECO:0000313" key="4">
    <source>
        <dbReference type="Proteomes" id="UP000298545"/>
    </source>
</evidence>
<sequence length="136" mass="14906">MTKSSPDGHIETSSPHWIESVTGILSVLLVSGLLGWIAWDIYRYEDDVADFELLVISVQRSSNSFRVNFDIHNTTQSTAAKVHVVGKLQSTSGEAETADVTFDYVASESHDNGTLFFTRDPAQGNLTLNVVGFTEP</sequence>
<dbReference type="EMBL" id="CP072168">
    <property type="protein sequence ID" value="QYA09750.1"/>
    <property type="molecule type" value="Genomic_DNA"/>
</dbReference>
<organism evidence="2 4">
    <name type="scientific">Agrobacterium larrymoorei</name>
    <dbReference type="NCBI Taxonomy" id="160699"/>
    <lineage>
        <taxon>Bacteria</taxon>
        <taxon>Pseudomonadati</taxon>
        <taxon>Pseudomonadota</taxon>
        <taxon>Alphaproteobacteria</taxon>
        <taxon>Hyphomicrobiales</taxon>
        <taxon>Rhizobiaceae</taxon>
        <taxon>Rhizobium/Agrobacterium group</taxon>
        <taxon>Agrobacterium</taxon>
    </lineage>
</organism>
<keyword evidence="5" id="KW-1185">Reference proteome</keyword>
<feature type="transmembrane region" description="Helical" evidence="1">
    <location>
        <begin position="20"/>
        <end position="39"/>
    </location>
</feature>
<gene>
    <name evidence="2" type="ORF">CFBP5473_17770</name>
    <name evidence="3" type="ORF">J5285_20565</name>
</gene>
<dbReference type="NCBIfam" id="TIGR02588">
    <property type="entry name" value="TIGR02588 family protein"/>
    <property type="match status" value="1"/>
</dbReference>
<proteinExistence type="predicted"/>
<reference evidence="2 4" key="1">
    <citation type="submission" date="2019-04" db="EMBL/GenBank/DDBJ databases">
        <title>Complete genome sequence of Agrobacterium larrymoorei CFBP5473.</title>
        <authorList>
            <person name="Haryono M."/>
            <person name="Chou L."/>
            <person name="Lin Y.-C."/>
            <person name="Lai E.-M."/>
            <person name="Kuo C.-H."/>
        </authorList>
    </citation>
    <scope>NUCLEOTIDE SEQUENCE [LARGE SCALE GENOMIC DNA]</scope>
    <source>
        <strain evidence="2 4">CFBP5473</strain>
    </source>
</reference>
<dbReference type="KEGG" id="alf:CFBP5473_17770"/>
<dbReference type="InterPro" id="IPR013417">
    <property type="entry name" value="CHP02588"/>
</dbReference>
<dbReference type="Proteomes" id="UP000298545">
    <property type="component" value="Chromosome linear"/>
</dbReference>
<dbReference type="EMBL" id="CP039692">
    <property type="protein sequence ID" value="QCI99814.1"/>
    <property type="molecule type" value="Genomic_DNA"/>
</dbReference>
<dbReference type="AlphaFoldDB" id="A0A4D7DX84"/>